<name>A0A0A9BQB5_ARUDO</name>
<dbReference type="EMBL" id="GBRH01232334">
    <property type="protein sequence ID" value="JAD65561.1"/>
    <property type="molecule type" value="Transcribed_RNA"/>
</dbReference>
<proteinExistence type="predicted"/>
<reference evidence="1" key="1">
    <citation type="submission" date="2014-09" db="EMBL/GenBank/DDBJ databases">
        <authorList>
            <person name="Magalhaes I.L.F."/>
            <person name="Oliveira U."/>
            <person name="Santos F.R."/>
            <person name="Vidigal T.H.D.A."/>
            <person name="Brescovit A.D."/>
            <person name="Santos A.J."/>
        </authorList>
    </citation>
    <scope>NUCLEOTIDE SEQUENCE</scope>
    <source>
        <tissue evidence="1">Shoot tissue taken approximately 20 cm above the soil surface</tissue>
    </source>
</reference>
<reference evidence="1" key="2">
    <citation type="journal article" date="2015" name="Data Brief">
        <title>Shoot transcriptome of the giant reed, Arundo donax.</title>
        <authorList>
            <person name="Barrero R.A."/>
            <person name="Guerrero F.D."/>
            <person name="Moolhuijzen P."/>
            <person name="Goolsby J.A."/>
            <person name="Tidwell J."/>
            <person name="Bellgard S.E."/>
            <person name="Bellgard M.I."/>
        </authorList>
    </citation>
    <scope>NUCLEOTIDE SEQUENCE</scope>
    <source>
        <tissue evidence="1">Shoot tissue taken approximately 20 cm above the soil surface</tissue>
    </source>
</reference>
<accession>A0A0A9BQB5</accession>
<sequence length="15" mass="1536">MSGKLTLEVPTCGSL</sequence>
<evidence type="ECO:0000313" key="1">
    <source>
        <dbReference type="EMBL" id="JAD65561.1"/>
    </source>
</evidence>
<organism evidence="1">
    <name type="scientific">Arundo donax</name>
    <name type="common">Giant reed</name>
    <name type="synonym">Donax arundinaceus</name>
    <dbReference type="NCBI Taxonomy" id="35708"/>
    <lineage>
        <taxon>Eukaryota</taxon>
        <taxon>Viridiplantae</taxon>
        <taxon>Streptophyta</taxon>
        <taxon>Embryophyta</taxon>
        <taxon>Tracheophyta</taxon>
        <taxon>Spermatophyta</taxon>
        <taxon>Magnoliopsida</taxon>
        <taxon>Liliopsida</taxon>
        <taxon>Poales</taxon>
        <taxon>Poaceae</taxon>
        <taxon>PACMAD clade</taxon>
        <taxon>Arundinoideae</taxon>
        <taxon>Arundineae</taxon>
        <taxon>Arundo</taxon>
    </lineage>
</organism>
<protein>
    <submittedName>
        <fullName evidence="1">Uncharacterized protein</fullName>
    </submittedName>
</protein>